<evidence type="ECO:0000259" key="2">
    <source>
        <dbReference type="Pfam" id="PF04233"/>
    </source>
</evidence>
<dbReference type="InterPro" id="IPR006528">
    <property type="entry name" value="Phage_head_morphogenesis_dom"/>
</dbReference>
<evidence type="ECO:0000256" key="1">
    <source>
        <dbReference type="SAM" id="MobiDB-lite"/>
    </source>
</evidence>
<dbReference type="Proteomes" id="UP001515641">
    <property type="component" value="Unassembled WGS sequence"/>
</dbReference>
<name>A0ABX0L4M6_9NEIS</name>
<sequence length="732" mass="80217">MAQPKITPIEPGLLARVVAGARYMLSGNVPDEWFGPGEPPAATAPDSVAGRQSDFRTGINLTSKPRQDEAVTFAQMRALADSYDLMRLIIETRKDQLAKLKWTVKRKDKVGTPANESAEPDARCDQLVEFFQSPDKEHDWNTWLRMLLEDLLVIDAPAVYPRKTLGGALYSLEPIDGSTIKRVLDQGGRTPAPPDPAYQQILKGLPAVDYTREELIYMPRNPRTHKVYGLSPVEQVITTVNLALRRQAYQMSYYTEGATPDLIFSVPETWSADQIAQFESFWNSILAGNDSERRRTRFVPGGVKPFNTKEIALKDEMDEWLARIVCYAFSVSPQPFIKEMNRATAQTGAEQALAEGLAPMQEWVKALMDRIILRHFGWSDIEFVWHEEESVKPLEQAEIDKKYVEAKILHPDEVRAKRFGLPALTPEQRADMNPAPPVVDNGPGSGADDPGEAGDGKEDDGDKEALAKAKKAIRPINRERAAVVRARAAMSGAIEQFLAGLAESLAELALHGSTEKDEGAMDYSPTAFEDAIERARWDLLAKQVRKSLRSLAKDGVAAGFGQLGADLGDVPADVLAQANQNAIAYADSRAAELVGMRWVDGKLVQNPDARWRIDETTRARINELVTSATEDGWSASTLANAISEDKTFGAARAEMIARTESAFADAEGNLAAYAESGDVEGVEWITGAGCCAACAALDGQRRALGKPFPHGRGTAPAHPHCRCDVVPVLIDE</sequence>
<organism evidence="3 4">
    <name type="scientific">Chromobacterium fluminis</name>
    <dbReference type="NCBI Taxonomy" id="3044269"/>
    <lineage>
        <taxon>Bacteria</taxon>
        <taxon>Pseudomonadati</taxon>
        <taxon>Pseudomonadota</taxon>
        <taxon>Betaproteobacteria</taxon>
        <taxon>Neisseriales</taxon>
        <taxon>Chromobacteriaceae</taxon>
        <taxon>Chromobacterium</taxon>
    </lineage>
</organism>
<dbReference type="InterPro" id="IPR006944">
    <property type="entry name" value="Phage/GTA_portal"/>
</dbReference>
<dbReference type="Pfam" id="PF04860">
    <property type="entry name" value="Phage_portal"/>
    <property type="match status" value="1"/>
</dbReference>
<feature type="region of interest" description="Disordered" evidence="1">
    <location>
        <begin position="425"/>
        <end position="465"/>
    </location>
</feature>
<comment type="caution">
    <text evidence="3">The sequence shown here is derived from an EMBL/GenBank/DDBJ whole genome shotgun (WGS) entry which is preliminary data.</text>
</comment>
<evidence type="ECO:0000313" key="3">
    <source>
        <dbReference type="EMBL" id="NHR05735.1"/>
    </source>
</evidence>
<dbReference type="RefSeq" id="WP_166451980.1">
    <property type="nucleotide sequence ID" value="NZ_JAAOMA010000013.1"/>
</dbReference>
<gene>
    <name evidence="3" type="ORF">HA052_11040</name>
</gene>
<keyword evidence="4" id="KW-1185">Reference proteome</keyword>
<proteinExistence type="predicted"/>
<dbReference type="EMBL" id="JAAOMA010000013">
    <property type="protein sequence ID" value="NHR05735.1"/>
    <property type="molecule type" value="Genomic_DNA"/>
</dbReference>
<reference evidence="3 4" key="1">
    <citation type="submission" date="2020-03" db="EMBL/GenBank/DDBJ databases">
        <title>Draft genome sequence of environmentally isolated cultures.</title>
        <authorList>
            <person name="Wilson H.S."/>
            <person name="De Leon M.E."/>
        </authorList>
    </citation>
    <scope>NUCLEOTIDE SEQUENCE [LARGE SCALE GENOMIC DNA]</scope>
    <source>
        <strain evidence="3 4">HSC-31F16</strain>
    </source>
</reference>
<feature type="compositionally biased region" description="Acidic residues" evidence="1">
    <location>
        <begin position="449"/>
        <end position="462"/>
    </location>
</feature>
<evidence type="ECO:0000313" key="4">
    <source>
        <dbReference type="Proteomes" id="UP001515641"/>
    </source>
</evidence>
<dbReference type="Pfam" id="PF04233">
    <property type="entry name" value="Phage_Mu_F"/>
    <property type="match status" value="1"/>
</dbReference>
<protein>
    <submittedName>
        <fullName evidence="3">Phage portal protein</fullName>
    </submittedName>
</protein>
<accession>A0ABX0L4M6</accession>
<feature type="domain" description="Phage head morphogenesis" evidence="2">
    <location>
        <begin position="620"/>
        <end position="725"/>
    </location>
</feature>